<name>A0AAE3HMQ1_9GAMM</name>
<dbReference type="RefSeq" id="WP_259055913.1">
    <property type="nucleotide sequence ID" value="NZ_JANUCT010000013.1"/>
</dbReference>
<evidence type="ECO:0000313" key="2">
    <source>
        <dbReference type="EMBL" id="MCS3903937.1"/>
    </source>
</evidence>
<protein>
    <submittedName>
        <fullName evidence="2">Polysaccharide deacetylase 2 family uncharacterized protein YibQ</fullName>
    </submittedName>
</protein>
<comment type="caution">
    <text evidence="2">The sequence shown here is derived from an EMBL/GenBank/DDBJ whole genome shotgun (WGS) entry which is preliminary data.</text>
</comment>
<keyword evidence="3" id="KW-1185">Reference proteome</keyword>
<proteinExistence type="predicted"/>
<organism evidence="2 3">
    <name type="scientific">Methylohalomonas lacus</name>
    <dbReference type="NCBI Taxonomy" id="398773"/>
    <lineage>
        <taxon>Bacteria</taxon>
        <taxon>Pseudomonadati</taxon>
        <taxon>Pseudomonadota</taxon>
        <taxon>Gammaproteobacteria</taxon>
        <taxon>Methylohalomonadales</taxon>
        <taxon>Methylohalomonadaceae</taxon>
        <taxon>Methylohalomonas</taxon>
    </lineage>
</organism>
<dbReference type="CDD" id="cd10936">
    <property type="entry name" value="CE4_DAC2"/>
    <property type="match status" value="1"/>
</dbReference>
<sequence>MSRQHRPGVQLLLTLLLVVMATPLPAGDPQPTITIIIDDIGNRLNSDSRAISLPGPVSYAVLPHTPYAGRMARLAHRLDKDVLVHLPMEAGVADHLLGPGALRRDMSASEFSAAVHAGIAAVPHAVGISNHMGSVLTGDSHAMQQLMRLLQPTGLLYLDSYTNADSVAGESAAHHRVPYLRRDVFLDNDRDPDAIRRQFARLLTLARERGRAIAIGHPHPETLAVLSELLPQLNLLGVQLVGIRAMLNQEAESWQQLSSSR</sequence>
<dbReference type="Gene3D" id="3.20.20.370">
    <property type="entry name" value="Glycoside hydrolase/deacetylase"/>
    <property type="match status" value="1"/>
</dbReference>
<dbReference type="InterPro" id="IPR011330">
    <property type="entry name" value="Glyco_hydro/deAcase_b/a-brl"/>
</dbReference>
<feature type="chain" id="PRO_5042215708" evidence="1">
    <location>
        <begin position="27"/>
        <end position="261"/>
    </location>
</feature>
<reference evidence="2" key="1">
    <citation type="submission" date="2022-08" db="EMBL/GenBank/DDBJ databases">
        <title>Genomic Encyclopedia of Type Strains, Phase III (KMG-III): the genomes of soil and plant-associated and newly described type strains.</title>
        <authorList>
            <person name="Whitman W."/>
        </authorList>
    </citation>
    <scope>NUCLEOTIDE SEQUENCE</scope>
    <source>
        <strain evidence="2">HMT 1</strain>
    </source>
</reference>
<accession>A0AAE3HMQ1</accession>
<dbReference type="Pfam" id="PF04748">
    <property type="entry name" value="Polysacc_deac_2"/>
    <property type="match status" value="1"/>
</dbReference>
<gene>
    <name evidence="2" type="ORF">J2T55_001969</name>
</gene>
<dbReference type="PANTHER" id="PTHR30105:SF2">
    <property type="entry name" value="DIVERGENT POLYSACCHARIDE DEACETYLASE SUPERFAMILY"/>
    <property type="match status" value="1"/>
</dbReference>
<dbReference type="Proteomes" id="UP001204445">
    <property type="component" value="Unassembled WGS sequence"/>
</dbReference>
<dbReference type="AlphaFoldDB" id="A0AAE3HMQ1"/>
<evidence type="ECO:0000313" key="3">
    <source>
        <dbReference type="Proteomes" id="UP001204445"/>
    </source>
</evidence>
<dbReference type="SUPFAM" id="SSF88713">
    <property type="entry name" value="Glycoside hydrolase/deacetylase"/>
    <property type="match status" value="1"/>
</dbReference>
<keyword evidence="1" id="KW-0732">Signal</keyword>
<dbReference type="GO" id="GO:0005975">
    <property type="term" value="P:carbohydrate metabolic process"/>
    <property type="evidence" value="ECO:0007669"/>
    <property type="project" value="InterPro"/>
</dbReference>
<dbReference type="EMBL" id="JANUCT010000013">
    <property type="protein sequence ID" value="MCS3903937.1"/>
    <property type="molecule type" value="Genomic_DNA"/>
</dbReference>
<dbReference type="InterPro" id="IPR006837">
    <property type="entry name" value="Divergent_DAC"/>
</dbReference>
<dbReference type="PANTHER" id="PTHR30105">
    <property type="entry name" value="UNCHARACTERIZED YIBQ-RELATED"/>
    <property type="match status" value="1"/>
</dbReference>
<feature type="signal peptide" evidence="1">
    <location>
        <begin position="1"/>
        <end position="26"/>
    </location>
</feature>
<evidence type="ECO:0000256" key="1">
    <source>
        <dbReference type="SAM" id="SignalP"/>
    </source>
</evidence>